<dbReference type="PANTHER" id="PTHR15048">
    <property type="entry name" value="STARCH-BINDING DOMAIN-CONTAINING PROTEIN 1"/>
    <property type="match status" value="1"/>
</dbReference>
<dbReference type="Gene3D" id="2.60.40.10">
    <property type="entry name" value="Immunoglobulins"/>
    <property type="match status" value="1"/>
</dbReference>
<evidence type="ECO:0000259" key="1">
    <source>
        <dbReference type="PROSITE" id="PS51166"/>
    </source>
</evidence>
<dbReference type="CDD" id="cd05467">
    <property type="entry name" value="CBM20"/>
    <property type="match status" value="1"/>
</dbReference>
<keyword evidence="2" id="KW-0326">Glycosidase</keyword>
<organism evidence="2">
    <name type="scientific">Glycine soja</name>
    <name type="common">Wild soybean</name>
    <dbReference type="NCBI Taxonomy" id="3848"/>
    <lineage>
        <taxon>Eukaryota</taxon>
        <taxon>Viridiplantae</taxon>
        <taxon>Streptophyta</taxon>
        <taxon>Embryophyta</taxon>
        <taxon>Tracheophyta</taxon>
        <taxon>Spermatophyta</taxon>
        <taxon>Magnoliopsida</taxon>
        <taxon>eudicotyledons</taxon>
        <taxon>Gunneridae</taxon>
        <taxon>Pentapetalae</taxon>
        <taxon>rosids</taxon>
        <taxon>fabids</taxon>
        <taxon>Fabales</taxon>
        <taxon>Fabaceae</taxon>
        <taxon>Papilionoideae</taxon>
        <taxon>50 kb inversion clade</taxon>
        <taxon>NPAAA clade</taxon>
        <taxon>indigoferoid/millettioid clade</taxon>
        <taxon>Phaseoleae</taxon>
        <taxon>Glycine</taxon>
        <taxon>Glycine subgen. Soja</taxon>
    </lineage>
</organism>
<dbReference type="Proteomes" id="UP000053555">
    <property type="component" value="Unassembled WGS sequence"/>
</dbReference>
<dbReference type="SUPFAM" id="SSF49452">
    <property type="entry name" value="Starch-binding domain-like"/>
    <property type="match status" value="1"/>
</dbReference>
<keyword evidence="4" id="KW-1185">Reference proteome</keyword>
<dbReference type="EMBL" id="QZWG01000007">
    <property type="protein sequence ID" value="RZC02979.1"/>
    <property type="molecule type" value="Genomic_DNA"/>
</dbReference>
<gene>
    <name evidence="3" type="ORF">D0Y65_017883</name>
    <name evidence="2" type="ORF">glysoja_031326</name>
</gene>
<dbReference type="EMBL" id="KN656954">
    <property type="protein sequence ID" value="KHN22741.1"/>
    <property type="molecule type" value="Genomic_DNA"/>
</dbReference>
<dbReference type="InterPro" id="IPR013783">
    <property type="entry name" value="Ig-like_fold"/>
</dbReference>
<dbReference type="GO" id="GO:0016020">
    <property type="term" value="C:membrane"/>
    <property type="evidence" value="ECO:0007669"/>
    <property type="project" value="TreeGrafter"/>
</dbReference>
<dbReference type="GO" id="GO:2001070">
    <property type="term" value="F:starch binding"/>
    <property type="evidence" value="ECO:0007669"/>
    <property type="project" value="InterPro"/>
</dbReference>
<dbReference type="PANTHER" id="PTHR15048:SF0">
    <property type="entry name" value="STARCH-BINDING DOMAIN-CONTAINING PROTEIN 1"/>
    <property type="match status" value="1"/>
</dbReference>
<keyword evidence="2" id="KW-0378">Hydrolase</keyword>
<dbReference type="Proteomes" id="UP000289340">
    <property type="component" value="Chromosome 7"/>
</dbReference>
<evidence type="ECO:0000313" key="3">
    <source>
        <dbReference type="EMBL" id="RZC02979.1"/>
    </source>
</evidence>
<dbReference type="EC" id="3.2.1.3" evidence="2"/>
<feature type="domain" description="CBM20" evidence="1">
    <location>
        <begin position="82"/>
        <end position="183"/>
    </location>
</feature>
<dbReference type="InterPro" id="IPR002044">
    <property type="entry name" value="CBM20"/>
</dbReference>
<accession>A0A0B2QMY6</accession>
<sequence length="238" mass="26881">MALNTSCSMAIVDMLGTHVPKCAIHVSNTPKFSLSQLNDKKGCNLGFPKLVQNNKGLFPLHAVPSKTMVDLDNLVLQSQEQPMESKTINVKFQLQRNCNFGEEFLVVGNDPMFGSWNPENAIPMTWSEGHVWTAEMGVPVGKFQFKIILKTREGEIVWQPGPDRNLHTWEAMNRITVCEDWDNAEQQKVTEDDGVPNIKEEDQLANTNKEFQMESEMPNFAENLGNSKEKLKSILIKC</sequence>
<dbReference type="SMART" id="SM01065">
    <property type="entry name" value="CBM_2"/>
    <property type="match status" value="1"/>
</dbReference>
<evidence type="ECO:0000313" key="4">
    <source>
        <dbReference type="Proteomes" id="UP000289340"/>
    </source>
</evidence>
<protein>
    <submittedName>
        <fullName evidence="2">Glucoamylase</fullName>
        <ecNumber evidence="2">3.2.1.3</ecNumber>
    </submittedName>
</protein>
<evidence type="ECO:0000313" key="2">
    <source>
        <dbReference type="EMBL" id="KHN22741.1"/>
    </source>
</evidence>
<dbReference type="GO" id="GO:0004339">
    <property type="term" value="F:glucan 1,4-alpha-glucosidase activity"/>
    <property type="evidence" value="ECO:0007669"/>
    <property type="project" value="UniProtKB-EC"/>
</dbReference>
<dbReference type="Pfam" id="PF00686">
    <property type="entry name" value="CBM_20"/>
    <property type="match status" value="1"/>
</dbReference>
<name>A0A0B2QMY6_GLYSO</name>
<dbReference type="AlphaFoldDB" id="A0A0B2QMY6"/>
<dbReference type="PROSITE" id="PS51166">
    <property type="entry name" value="CBM20"/>
    <property type="match status" value="1"/>
</dbReference>
<dbReference type="SMR" id="A0A0B2QMY6"/>
<proteinExistence type="predicted"/>
<reference evidence="3 4" key="2">
    <citation type="submission" date="2018-09" db="EMBL/GenBank/DDBJ databases">
        <title>A high-quality reference genome of wild soybean provides a powerful tool to mine soybean genomes.</title>
        <authorList>
            <person name="Xie M."/>
            <person name="Chung C.Y.L."/>
            <person name="Li M.-W."/>
            <person name="Wong F.-L."/>
            <person name="Chan T.-F."/>
            <person name="Lam H.-M."/>
        </authorList>
    </citation>
    <scope>NUCLEOTIDE SEQUENCE [LARGE SCALE GENOMIC DNA]</scope>
    <source>
        <strain evidence="4">cv. W05</strain>
        <tissue evidence="3">Hypocotyl of etiolated seedlings</tissue>
    </source>
</reference>
<dbReference type="Gramene" id="XM_028382852.1">
    <property type="protein sequence ID" value="XP_028238653.1"/>
    <property type="gene ID" value="LOC114417805"/>
</dbReference>
<reference evidence="2" key="1">
    <citation type="submission" date="2014-07" db="EMBL/GenBank/DDBJ databases">
        <title>Identification of a novel salt tolerance gene in wild soybean by whole-genome sequencing.</title>
        <authorList>
            <person name="Lam H.-M."/>
            <person name="Qi X."/>
            <person name="Li M.-W."/>
            <person name="Liu X."/>
            <person name="Xie M."/>
            <person name="Ni M."/>
            <person name="Xu X."/>
        </authorList>
    </citation>
    <scope>NUCLEOTIDE SEQUENCE [LARGE SCALE GENOMIC DNA]</scope>
    <source>
        <tissue evidence="2">Root</tissue>
    </source>
</reference>
<dbReference type="InterPro" id="IPR013784">
    <property type="entry name" value="Carb-bd-like_fold"/>
</dbReference>